<feature type="transmembrane region" description="Helical" evidence="6">
    <location>
        <begin position="12"/>
        <end position="43"/>
    </location>
</feature>
<dbReference type="GeneID" id="300405743"/>
<dbReference type="AlphaFoldDB" id="A0A5E4X8F6"/>
<evidence type="ECO:0000256" key="1">
    <source>
        <dbReference type="ARBA" id="ARBA00004141"/>
    </source>
</evidence>
<dbReference type="Proteomes" id="UP000366945">
    <property type="component" value="Unassembled WGS sequence"/>
</dbReference>
<dbReference type="OrthoDB" id="106838at2"/>
<keyword evidence="4 6" id="KW-1133">Transmembrane helix</keyword>
<keyword evidence="5 6" id="KW-0472">Membrane</keyword>
<keyword evidence="8" id="KW-1185">Reference proteome</keyword>
<sequence length="357" mass="39141">MSSRSDQRKFFHLLLFAVTIAFVWILFPLFGAVFWGTILAVIFQPVQRRFERRMRGRKNLAAFATLTLILLIVILPLTLIVGMLTQEVGTALVRFRTDLPQLTVSFQGLLDRLPGSVHRIMDLAGVQDITAIQQKVGDGAAQIGRFVAVYLLSIGQNTAQLLVSFGVMLYLLFFLLRDGIVLGVIIRRAIPLDERHKTQLLKQFTTVVRATVKGNIAVAVAQGALGGFIFAVLGIQGYVLAAVVMAFLSLLPAVGAAFVWVPVGVWLFLSGDIWRGVILFAFCGTIVSLVDNVLRPILVGKDTKLPDWVVLISTLGGMSLIGLTGFVIGPLIAALFIACWNIYTRMRDEEVDQSDLG</sequence>
<feature type="transmembrane region" description="Helical" evidence="6">
    <location>
        <begin position="63"/>
        <end position="84"/>
    </location>
</feature>
<protein>
    <submittedName>
        <fullName evidence="7">AI-2E family transporter</fullName>
    </submittedName>
</protein>
<feature type="transmembrane region" description="Helical" evidence="6">
    <location>
        <begin position="161"/>
        <end position="186"/>
    </location>
</feature>
<gene>
    <name evidence="7" type="ORF">PPN31114_03739</name>
</gene>
<dbReference type="Pfam" id="PF01594">
    <property type="entry name" value="AI-2E_transport"/>
    <property type="match status" value="1"/>
</dbReference>
<feature type="transmembrane region" description="Helical" evidence="6">
    <location>
        <begin position="310"/>
        <end position="343"/>
    </location>
</feature>
<accession>A0A5E4X8F6</accession>
<evidence type="ECO:0000256" key="2">
    <source>
        <dbReference type="ARBA" id="ARBA00009773"/>
    </source>
</evidence>
<evidence type="ECO:0000313" key="8">
    <source>
        <dbReference type="Proteomes" id="UP000366945"/>
    </source>
</evidence>
<evidence type="ECO:0000313" key="7">
    <source>
        <dbReference type="EMBL" id="VVE32556.1"/>
    </source>
</evidence>
<dbReference type="PANTHER" id="PTHR21716:SF4">
    <property type="entry name" value="TRANSMEMBRANE PROTEIN 245"/>
    <property type="match status" value="1"/>
</dbReference>
<organism evidence="7 8">
    <name type="scientific">Pandoraea pneumonica</name>
    <dbReference type="NCBI Taxonomy" id="2508299"/>
    <lineage>
        <taxon>Bacteria</taxon>
        <taxon>Pseudomonadati</taxon>
        <taxon>Pseudomonadota</taxon>
        <taxon>Betaproteobacteria</taxon>
        <taxon>Burkholderiales</taxon>
        <taxon>Burkholderiaceae</taxon>
        <taxon>Pandoraea</taxon>
    </lineage>
</organism>
<evidence type="ECO:0000256" key="3">
    <source>
        <dbReference type="ARBA" id="ARBA00022692"/>
    </source>
</evidence>
<feature type="transmembrane region" description="Helical" evidence="6">
    <location>
        <begin position="207"/>
        <end position="232"/>
    </location>
</feature>
<evidence type="ECO:0000256" key="5">
    <source>
        <dbReference type="ARBA" id="ARBA00023136"/>
    </source>
</evidence>
<dbReference type="RefSeq" id="WP_150680940.1">
    <property type="nucleotide sequence ID" value="NZ_CABPSK010000003.1"/>
</dbReference>
<proteinExistence type="inferred from homology"/>
<comment type="similarity">
    <text evidence="2">Belongs to the autoinducer-2 exporter (AI-2E) (TC 2.A.86) family.</text>
</comment>
<reference evidence="7 8" key="1">
    <citation type="submission" date="2019-08" db="EMBL/GenBank/DDBJ databases">
        <authorList>
            <person name="Peeters C."/>
        </authorList>
    </citation>
    <scope>NUCLEOTIDE SEQUENCE [LARGE SCALE GENOMIC DNA]</scope>
    <source>
        <strain evidence="7 8">LMG 31114</strain>
    </source>
</reference>
<name>A0A5E4X8F6_9BURK</name>
<feature type="transmembrane region" description="Helical" evidence="6">
    <location>
        <begin position="238"/>
        <end position="261"/>
    </location>
</feature>
<dbReference type="InterPro" id="IPR002549">
    <property type="entry name" value="AI-2E-like"/>
</dbReference>
<dbReference type="PANTHER" id="PTHR21716">
    <property type="entry name" value="TRANSMEMBRANE PROTEIN"/>
    <property type="match status" value="1"/>
</dbReference>
<evidence type="ECO:0000256" key="4">
    <source>
        <dbReference type="ARBA" id="ARBA00022989"/>
    </source>
</evidence>
<evidence type="ECO:0000256" key="6">
    <source>
        <dbReference type="SAM" id="Phobius"/>
    </source>
</evidence>
<feature type="transmembrane region" description="Helical" evidence="6">
    <location>
        <begin position="273"/>
        <end position="290"/>
    </location>
</feature>
<comment type="subcellular location">
    <subcellularLocation>
        <location evidence="1">Membrane</location>
        <topology evidence="1">Multi-pass membrane protein</topology>
    </subcellularLocation>
</comment>
<keyword evidence="3 6" id="KW-0812">Transmembrane</keyword>
<dbReference type="GO" id="GO:0016020">
    <property type="term" value="C:membrane"/>
    <property type="evidence" value="ECO:0007669"/>
    <property type="project" value="UniProtKB-SubCell"/>
</dbReference>
<dbReference type="EMBL" id="CABPSK010000003">
    <property type="protein sequence ID" value="VVE32556.1"/>
    <property type="molecule type" value="Genomic_DNA"/>
</dbReference>